<dbReference type="EMBL" id="JBIMZQ010000013">
    <property type="protein sequence ID" value="KAL3667771.1"/>
    <property type="molecule type" value="Genomic_DNA"/>
</dbReference>
<evidence type="ECO:0008006" key="4">
    <source>
        <dbReference type="Google" id="ProtNLM"/>
    </source>
</evidence>
<evidence type="ECO:0000256" key="1">
    <source>
        <dbReference type="SAM" id="MobiDB-lite"/>
    </source>
</evidence>
<keyword evidence="3" id="KW-1185">Reference proteome</keyword>
<feature type="compositionally biased region" description="Polar residues" evidence="1">
    <location>
        <begin position="51"/>
        <end position="62"/>
    </location>
</feature>
<evidence type="ECO:0000313" key="2">
    <source>
        <dbReference type="EMBL" id="KAL3667771.1"/>
    </source>
</evidence>
<reference evidence="2 3" key="1">
    <citation type="submission" date="2024-09" db="EMBL/GenBank/DDBJ databases">
        <title>Genome sequencing and assembly of Phytophthora oleae, isolate VK10A, causative agent of rot of olive drupes.</title>
        <authorList>
            <person name="Conti Taguali S."/>
            <person name="Riolo M."/>
            <person name="La Spada F."/>
            <person name="Cacciola S.O."/>
            <person name="Dionisio G."/>
        </authorList>
    </citation>
    <scope>NUCLEOTIDE SEQUENCE [LARGE SCALE GENOMIC DNA]</scope>
    <source>
        <strain evidence="2 3">VK10A</strain>
    </source>
</reference>
<accession>A0ABD3FN80</accession>
<dbReference type="CDD" id="cd20104">
    <property type="entry name" value="MBT_PHF20L1-like"/>
    <property type="match status" value="2"/>
</dbReference>
<sequence>MFLTHGSEHIEKFNAKRLGFRQAMGKLPSEPSCDSDWLVVGNADDSRESIATDSQPCSPSKNSPEKKQRGLETSQNQILDQESDIHVEPESDSNQKLQQHCGLVLNLLVWHDKLETPTELLDDDQKPLLVTADRSCSKQTLLKMIQEMVLLQPELREIFPDVNREALSEEVQVCERLEGKWMPLRTTEPETHQFAGNNGEISLFGDSNSATLKLTSHLDLLDERQCNQLLVETKFASGERTDWRRGRFYSDIQENAWRFELQIGQLVDALDTDRHWYESRIVDIGPVYVKVHYRGWTSKWDEWVRRTSKRLAPLHTEAPNWRVFQVGDEILAGAEVPGKRYPEWREARVTACAIEDDSLQIEVEVDGKKKWMDAQDELLCQKGTHEAINAGEKMNSAFRVPQSLLVNYFERPEELPTSPSQQQDPVEPGGSIVEATDAMQLADSDADGDEWCVVDSDDNHSEHSEENAKTVALTASNNQTDAAVVGETTVSEGSDTDRMSAEIGCTAESSDEELQLNIRTPLVNQSFTTTAEVLGGQVDTTISDKDAWRYQLQTGQLIDGRDTDNVWYESRVVAVSSTLVKIHYRGWTPKWDEWIERTSTRIAPLHTKVRNWRAFKVGDSVMVGWQVVTKKYPEWRNAIVTACEACEVDGCLRIQVDVDGSKRWMDAQDEMLCLPGTHKAVNWLMPKHMPPLF</sequence>
<dbReference type="InterPro" id="IPR016197">
    <property type="entry name" value="Chromo-like_dom_sf"/>
</dbReference>
<gene>
    <name evidence="2" type="ORF">V7S43_007321</name>
</gene>
<dbReference type="Gene3D" id="2.30.30.140">
    <property type="match status" value="2"/>
</dbReference>
<name>A0ABD3FN80_9STRA</name>
<dbReference type="SUPFAM" id="SSF54160">
    <property type="entry name" value="Chromo domain-like"/>
    <property type="match status" value="1"/>
</dbReference>
<feature type="region of interest" description="Disordered" evidence="1">
    <location>
        <begin position="44"/>
        <end position="79"/>
    </location>
</feature>
<proteinExistence type="predicted"/>
<dbReference type="AlphaFoldDB" id="A0ABD3FN80"/>
<dbReference type="Proteomes" id="UP001632037">
    <property type="component" value="Unassembled WGS sequence"/>
</dbReference>
<protein>
    <recommendedName>
        <fullName evidence="4">DUSP domain-containing protein</fullName>
    </recommendedName>
</protein>
<evidence type="ECO:0000313" key="3">
    <source>
        <dbReference type="Proteomes" id="UP001632037"/>
    </source>
</evidence>
<dbReference type="SUPFAM" id="SSF63748">
    <property type="entry name" value="Tudor/PWWP/MBT"/>
    <property type="match status" value="1"/>
</dbReference>
<comment type="caution">
    <text evidence="2">The sequence shown here is derived from an EMBL/GenBank/DDBJ whole genome shotgun (WGS) entry which is preliminary data.</text>
</comment>
<organism evidence="2 3">
    <name type="scientific">Phytophthora oleae</name>
    <dbReference type="NCBI Taxonomy" id="2107226"/>
    <lineage>
        <taxon>Eukaryota</taxon>
        <taxon>Sar</taxon>
        <taxon>Stramenopiles</taxon>
        <taxon>Oomycota</taxon>
        <taxon>Peronosporomycetes</taxon>
        <taxon>Peronosporales</taxon>
        <taxon>Peronosporaceae</taxon>
        <taxon>Phytophthora</taxon>
    </lineage>
</organism>